<dbReference type="KEGG" id="atq:GH723_17480"/>
<keyword evidence="4" id="KW-1185">Reference proteome</keyword>
<feature type="region of interest" description="Disordered" evidence="1">
    <location>
        <begin position="1"/>
        <end position="55"/>
    </location>
</feature>
<evidence type="ECO:0000259" key="2">
    <source>
        <dbReference type="SMART" id="SM00954"/>
    </source>
</evidence>
<evidence type="ECO:0000313" key="3">
    <source>
        <dbReference type="EMBL" id="QGG96741.1"/>
    </source>
</evidence>
<dbReference type="InterPro" id="IPR007685">
    <property type="entry name" value="RelA_SpoT"/>
</dbReference>
<dbReference type="GO" id="GO:0015969">
    <property type="term" value="P:guanosine tetraphosphate metabolic process"/>
    <property type="evidence" value="ECO:0007669"/>
    <property type="project" value="InterPro"/>
</dbReference>
<dbReference type="Proteomes" id="UP000334019">
    <property type="component" value="Chromosome"/>
</dbReference>
<dbReference type="SMART" id="SM00954">
    <property type="entry name" value="RelA_SpoT"/>
    <property type="match status" value="1"/>
</dbReference>
<feature type="domain" description="RelA/SpoT" evidence="2">
    <location>
        <begin position="118"/>
        <end position="227"/>
    </location>
</feature>
<reference evidence="3 4" key="1">
    <citation type="submission" date="2019-11" db="EMBL/GenBank/DDBJ databases">
        <authorList>
            <person name="He Y."/>
        </authorList>
    </citation>
    <scope>NUCLEOTIDE SEQUENCE [LARGE SCALE GENOMIC DNA]</scope>
    <source>
        <strain evidence="3 4">SCSIO 58843</strain>
    </source>
</reference>
<sequence length="280" mass="30942">MVGFGSGRHDGPPVASVHPTRPPTTAELPHKQRRSAPQSHIGHDESVAEPSKSQVNKAGRVLRRWARGELMSVSPEEHERALAVLLAHRAAHRLPLTKATMGLRSVVKTEHCVVEVSQRLKRVPTIIEKLTVREPTMQLANMQDIGGCRAVLDSIDEVRRVQRRLSKNRPPLRVSDYISESRRSGYRGVHVVVQYDGRPIEVQLRTQVMHEWAITVERLGGRLGEDLKSGYGPPEVLDLLGGISEVMAIEEQGGVVPTEALTRLSSLREAALPFLGGGHR</sequence>
<dbReference type="Gene3D" id="3.30.460.10">
    <property type="entry name" value="Beta Polymerase, domain 2"/>
    <property type="match status" value="1"/>
</dbReference>
<dbReference type="PANTHER" id="PTHR47837">
    <property type="entry name" value="GTP PYROPHOSPHOKINASE YJBM"/>
    <property type="match status" value="1"/>
</dbReference>
<evidence type="ECO:0000256" key="1">
    <source>
        <dbReference type="SAM" id="MobiDB-lite"/>
    </source>
</evidence>
<dbReference type="SUPFAM" id="SSF81301">
    <property type="entry name" value="Nucleotidyltransferase"/>
    <property type="match status" value="1"/>
</dbReference>
<dbReference type="InterPro" id="IPR052366">
    <property type="entry name" value="GTP_Pyrophosphokinase"/>
</dbReference>
<protein>
    <recommendedName>
        <fullName evidence="2">RelA/SpoT domain-containing protein</fullName>
    </recommendedName>
</protein>
<name>A0A5Q2RQ99_9ACTN</name>
<accession>A0A5Q2RQ99</accession>
<dbReference type="AlphaFoldDB" id="A0A5Q2RQ99"/>
<proteinExistence type="predicted"/>
<dbReference type="InterPro" id="IPR043519">
    <property type="entry name" value="NT_sf"/>
</dbReference>
<dbReference type="CDD" id="cd05399">
    <property type="entry name" value="NT_Rel-Spo_like"/>
    <property type="match status" value="1"/>
</dbReference>
<dbReference type="Pfam" id="PF04607">
    <property type="entry name" value="RelA_SpoT"/>
    <property type="match status" value="1"/>
</dbReference>
<gene>
    <name evidence="3" type="ORF">GH723_17480</name>
</gene>
<dbReference type="EMBL" id="CP045851">
    <property type="protein sequence ID" value="QGG96741.1"/>
    <property type="molecule type" value="Genomic_DNA"/>
</dbReference>
<organism evidence="3 4">
    <name type="scientific">Actinomarinicola tropica</name>
    <dbReference type="NCBI Taxonomy" id="2789776"/>
    <lineage>
        <taxon>Bacteria</taxon>
        <taxon>Bacillati</taxon>
        <taxon>Actinomycetota</taxon>
        <taxon>Acidimicrobiia</taxon>
        <taxon>Acidimicrobiales</taxon>
        <taxon>Iamiaceae</taxon>
        <taxon>Actinomarinicola</taxon>
    </lineage>
</organism>
<evidence type="ECO:0000313" key="4">
    <source>
        <dbReference type="Proteomes" id="UP000334019"/>
    </source>
</evidence>
<dbReference type="PANTHER" id="PTHR47837:SF1">
    <property type="entry name" value="GTP PYROPHOSPHOKINASE YJBM"/>
    <property type="match status" value="1"/>
</dbReference>